<proteinExistence type="predicted"/>
<evidence type="ECO:0000259" key="1">
    <source>
        <dbReference type="Pfam" id="PF01243"/>
    </source>
</evidence>
<gene>
    <name evidence="2" type="ORF">AUP44_22615</name>
</gene>
<dbReference type="InterPro" id="IPR012349">
    <property type="entry name" value="Split_barrel_FMN-bd"/>
</dbReference>
<dbReference type="Pfam" id="PF01243">
    <property type="entry name" value="PNPOx_N"/>
    <property type="match status" value="1"/>
</dbReference>
<dbReference type="GeneID" id="97240953"/>
<protein>
    <recommendedName>
        <fullName evidence="1">Pyridoxamine 5'-phosphate oxidase N-terminal domain-containing protein</fullName>
    </recommendedName>
</protein>
<comment type="caution">
    <text evidence="2">The sequence shown here is derived from an EMBL/GenBank/DDBJ whole genome shotgun (WGS) entry which is preliminary data.</text>
</comment>
<feature type="domain" description="Pyridoxamine 5'-phosphate oxidase N-terminal" evidence="1">
    <location>
        <begin position="40"/>
        <end position="135"/>
    </location>
</feature>
<dbReference type="InterPro" id="IPR011576">
    <property type="entry name" value="Pyridox_Oxase_N"/>
</dbReference>
<name>A0A162LP12_9PROT</name>
<evidence type="ECO:0000313" key="2">
    <source>
        <dbReference type="EMBL" id="KYO56056.1"/>
    </source>
</evidence>
<dbReference type="AlphaFoldDB" id="A0A162LP12"/>
<dbReference type="PANTHER" id="PTHR42815">
    <property type="entry name" value="FAD-BINDING, PUTATIVE (AFU_ORTHOLOGUE AFUA_6G07600)-RELATED"/>
    <property type="match status" value="1"/>
</dbReference>
<dbReference type="Proteomes" id="UP000075787">
    <property type="component" value="Unassembled WGS sequence"/>
</dbReference>
<dbReference type="EMBL" id="LPZR01000051">
    <property type="protein sequence ID" value="KYO56056.1"/>
    <property type="molecule type" value="Genomic_DNA"/>
</dbReference>
<dbReference type="PANTHER" id="PTHR42815:SF2">
    <property type="entry name" value="FAD-BINDING, PUTATIVE (AFU_ORTHOLOGUE AFUA_6G07600)-RELATED"/>
    <property type="match status" value="1"/>
</dbReference>
<reference evidence="2 3" key="1">
    <citation type="submission" date="2015-12" db="EMBL/GenBank/DDBJ databases">
        <title>Genome sequence of Tistrella mobilis MCCC 1A02139.</title>
        <authorList>
            <person name="Lu L."/>
            <person name="Lai Q."/>
            <person name="Shao Z."/>
            <person name="Qian P."/>
        </authorList>
    </citation>
    <scope>NUCLEOTIDE SEQUENCE [LARGE SCALE GENOMIC DNA]</scope>
    <source>
        <strain evidence="2 3">MCCC 1A02139</strain>
    </source>
</reference>
<dbReference type="Gene3D" id="2.30.110.10">
    <property type="entry name" value="Electron Transport, Fmn-binding Protein, Chain A"/>
    <property type="match status" value="1"/>
</dbReference>
<dbReference type="RefSeq" id="WP_062762024.1">
    <property type="nucleotide sequence ID" value="NZ_CP121045.1"/>
</dbReference>
<organism evidence="2 3">
    <name type="scientific">Tistrella mobilis</name>
    <dbReference type="NCBI Taxonomy" id="171437"/>
    <lineage>
        <taxon>Bacteria</taxon>
        <taxon>Pseudomonadati</taxon>
        <taxon>Pseudomonadota</taxon>
        <taxon>Alphaproteobacteria</taxon>
        <taxon>Geminicoccales</taxon>
        <taxon>Geminicoccaceae</taxon>
        <taxon>Tistrella</taxon>
    </lineage>
</organism>
<evidence type="ECO:0000313" key="3">
    <source>
        <dbReference type="Proteomes" id="UP000075787"/>
    </source>
</evidence>
<sequence>MSQNFYHDGSRRLQDAFDSRRLADRLESARMHVTWSQSDREIIAAAAFFFLATADADGRPDCSIKGGMPGFVTLTADDRLEFPDYDGNGMYRSLGNILVNPHVGLLFVELTGERRKLRINGRAQVIEDPARVARHHAARLVVEVTAGHIFPNCPRYLPELVDAERAASEKAVSEPAGRETAGILPSVYAPRPGYLPPEPLWKSKPDLKEVLPAARPPIGAHDGVDDPTRK</sequence>
<dbReference type="OrthoDB" id="9790331at2"/>
<dbReference type="SUPFAM" id="SSF50475">
    <property type="entry name" value="FMN-binding split barrel"/>
    <property type="match status" value="1"/>
</dbReference>
<accession>A0A162LP12</accession>